<dbReference type="InterPro" id="IPR050567">
    <property type="entry name" value="Mitochondrial_Carrier"/>
</dbReference>
<keyword evidence="8 9" id="KW-0472">Membrane</keyword>
<evidence type="ECO:0000313" key="11">
    <source>
        <dbReference type="EMBL" id="KAJ0408991.1"/>
    </source>
</evidence>
<dbReference type="PANTHER" id="PTHR45624">
    <property type="entry name" value="MITOCHONDRIAL BASIC AMINO ACIDS TRANSPORTER-RELATED"/>
    <property type="match status" value="1"/>
</dbReference>
<keyword evidence="12" id="KW-1185">Reference proteome</keyword>
<evidence type="ECO:0000256" key="7">
    <source>
        <dbReference type="ARBA" id="ARBA00023128"/>
    </source>
</evidence>
<dbReference type="GO" id="GO:0031966">
    <property type="term" value="C:mitochondrial membrane"/>
    <property type="evidence" value="ECO:0007669"/>
    <property type="project" value="UniProtKB-SubCell"/>
</dbReference>
<dbReference type="GO" id="GO:0000064">
    <property type="term" value="F:L-ornithine transmembrane transporter activity"/>
    <property type="evidence" value="ECO:0007669"/>
    <property type="project" value="TreeGrafter"/>
</dbReference>
<feature type="repeat" description="Solcar" evidence="9">
    <location>
        <begin position="14"/>
        <end position="98"/>
    </location>
</feature>
<dbReference type="PRINTS" id="PR00926">
    <property type="entry name" value="MITOCARRIER"/>
</dbReference>
<proteinExistence type="inferred from homology"/>
<evidence type="ECO:0000256" key="4">
    <source>
        <dbReference type="ARBA" id="ARBA00022692"/>
    </source>
</evidence>
<reference evidence="11" key="1">
    <citation type="submission" date="2021-12" db="EMBL/GenBank/DDBJ databases">
        <title>Prjna785345.</title>
        <authorList>
            <person name="Rujirawat T."/>
            <person name="Krajaejun T."/>
        </authorList>
    </citation>
    <scope>NUCLEOTIDE SEQUENCE</scope>
    <source>
        <strain evidence="11">Pi057C3</strain>
    </source>
</reference>
<evidence type="ECO:0000256" key="8">
    <source>
        <dbReference type="ARBA" id="ARBA00023136"/>
    </source>
</evidence>
<dbReference type="InterPro" id="IPR023395">
    <property type="entry name" value="MCP_dom_sf"/>
</dbReference>
<dbReference type="PROSITE" id="PS50920">
    <property type="entry name" value="SOLCAR"/>
    <property type="match status" value="2"/>
</dbReference>
<dbReference type="GO" id="GO:1990575">
    <property type="term" value="P:mitochondrial L-ornithine transmembrane transport"/>
    <property type="evidence" value="ECO:0007669"/>
    <property type="project" value="TreeGrafter"/>
</dbReference>
<dbReference type="SUPFAM" id="SSF103506">
    <property type="entry name" value="Mitochondrial carrier"/>
    <property type="match status" value="1"/>
</dbReference>
<comment type="similarity">
    <text evidence="2 10">Belongs to the mitochondrial carrier (TC 2.A.29) family.</text>
</comment>
<keyword evidence="5" id="KW-0677">Repeat</keyword>
<dbReference type="Gene3D" id="1.50.40.10">
    <property type="entry name" value="Mitochondrial carrier domain"/>
    <property type="match status" value="2"/>
</dbReference>
<evidence type="ECO:0000256" key="2">
    <source>
        <dbReference type="ARBA" id="ARBA00006375"/>
    </source>
</evidence>
<evidence type="ECO:0000313" key="12">
    <source>
        <dbReference type="Proteomes" id="UP001209570"/>
    </source>
</evidence>
<organism evidence="11 12">
    <name type="scientific">Pythium insidiosum</name>
    <name type="common">Pythiosis disease agent</name>
    <dbReference type="NCBI Taxonomy" id="114742"/>
    <lineage>
        <taxon>Eukaryota</taxon>
        <taxon>Sar</taxon>
        <taxon>Stramenopiles</taxon>
        <taxon>Oomycota</taxon>
        <taxon>Peronosporomycetes</taxon>
        <taxon>Pythiales</taxon>
        <taxon>Pythiaceae</taxon>
        <taxon>Pythium</taxon>
    </lineage>
</organism>
<comment type="subcellular location">
    <subcellularLocation>
        <location evidence="1">Mitochondrion membrane</location>
        <topology evidence="1">Multi-pass membrane protein</topology>
    </subcellularLocation>
</comment>
<comment type="caution">
    <text evidence="11">The sequence shown here is derived from an EMBL/GenBank/DDBJ whole genome shotgun (WGS) entry which is preliminary data.</text>
</comment>
<feature type="repeat" description="Solcar" evidence="9">
    <location>
        <begin position="111"/>
        <end position="201"/>
    </location>
</feature>
<keyword evidence="4 9" id="KW-0812">Transmembrane</keyword>
<dbReference type="Pfam" id="PF00153">
    <property type="entry name" value="Mito_carr"/>
    <property type="match status" value="2"/>
</dbReference>
<evidence type="ECO:0008006" key="13">
    <source>
        <dbReference type="Google" id="ProtNLM"/>
    </source>
</evidence>
<protein>
    <recommendedName>
        <fullName evidence="13">Mitochondrial Carrier (MC) Family</fullName>
    </recommendedName>
</protein>
<dbReference type="InterPro" id="IPR018108">
    <property type="entry name" value="MCP_transmembrane"/>
</dbReference>
<keyword evidence="6" id="KW-1133">Transmembrane helix</keyword>
<dbReference type="InterPro" id="IPR002067">
    <property type="entry name" value="MCP"/>
</dbReference>
<sequence>MMNPTGKDAPRRLSPWTKSVLAGSVSGMASVVVCHPFDTIRTRLQISPQRFRGFFHCASLTIQRESVLGLYKGFLPPFFSQAVYKSVIFTVSSRLRNDVLPSCSVLQPVLTPSSISLISGAVAGGLNAFLVTPVELVRNRLQVQYENDRATRRYRGTAHCVTQVLKQEGLLAFWRGLSTTVLRDSLGVACYFLGAYLRFDISVDNMGPDDDSVCPQDIFAERRVAHSSETDKGGVLNYLEDPIVNRAGKLAEMRSIGMHDEYTSERSIGSGRCKAPRLCLHLRSDKVRRESGNSKISRQA</sequence>
<evidence type="ECO:0000256" key="9">
    <source>
        <dbReference type="PROSITE-ProRule" id="PRU00282"/>
    </source>
</evidence>
<evidence type="ECO:0000256" key="5">
    <source>
        <dbReference type="ARBA" id="ARBA00022737"/>
    </source>
</evidence>
<evidence type="ECO:0000256" key="1">
    <source>
        <dbReference type="ARBA" id="ARBA00004225"/>
    </source>
</evidence>
<dbReference type="EMBL" id="JAKCXM010000007">
    <property type="protein sequence ID" value="KAJ0408991.1"/>
    <property type="molecule type" value="Genomic_DNA"/>
</dbReference>
<keyword evidence="7" id="KW-0496">Mitochondrion</keyword>
<keyword evidence="3 10" id="KW-0813">Transport</keyword>
<accession>A0AAD5QAG9</accession>
<dbReference type="Proteomes" id="UP001209570">
    <property type="component" value="Unassembled WGS sequence"/>
</dbReference>
<evidence type="ECO:0000256" key="10">
    <source>
        <dbReference type="RuleBase" id="RU000488"/>
    </source>
</evidence>
<evidence type="ECO:0000256" key="6">
    <source>
        <dbReference type="ARBA" id="ARBA00022989"/>
    </source>
</evidence>
<dbReference type="AlphaFoldDB" id="A0AAD5QAG9"/>
<evidence type="ECO:0000256" key="3">
    <source>
        <dbReference type="ARBA" id="ARBA00022448"/>
    </source>
</evidence>
<dbReference type="PANTHER" id="PTHR45624:SF12">
    <property type="entry name" value="MITOCHONDRIAL ORNITHINE TRANSPORTER 1"/>
    <property type="match status" value="1"/>
</dbReference>
<name>A0AAD5QAG9_PYTIN</name>
<gene>
    <name evidence="11" type="ORF">P43SY_002870</name>
</gene>